<protein>
    <recommendedName>
        <fullName evidence="4">Type II secretion system protein M</fullName>
    </recommendedName>
</protein>
<dbReference type="Proteomes" id="UP000320146">
    <property type="component" value="Unassembled WGS sequence"/>
</dbReference>
<evidence type="ECO:0000256" key="1">
    <source>
        <dbReference type="SAM" id="Phobius"/>
    </source>
</evidence>
<evidence type="ECO:0008006" key="4">
    <source>
        <dbReference type="Google" id="ProtNLM"/>
    </source>
</evidence>
<evidence type="ECO:0000313" key="3">
    <source>
        <dbReference type="Proteomes" id="UP000320146"/>
    </source>
</evidence>
<gene>
    <name evidence="2" type="ORF">EVA99_01870</name>
</gene>
<name>A0A520MSS4_9GAMM</name>
<accession>A0A520MSS4</accession>
<feature type="transmembrane region" description="Helical" evidence="1">
    <location>
        <begin position="12"/>
        <end position="32"/>
    </location>
</feature>
<reference evidence="2 3" key="1">
    <citation type="submission" date="2019-02" db="EMBL/GenBank/DDBJ databases">
        <title>Prokaryotic population dynamics and viral predation in marine succession experiment using metagenomics: the confinement effect.</title>
        <authorList>
            <person name="Haro-Moreno J.M."/>
            <person name="Rodriguez-Valera F."/>
            <person name="Lopez-Perez M."/>
        </authorList>
    </citation>
    <scope>NUCLEOTIDE SEQUENCE [LARGE SCALE GENOMIC DNA]</scope>
    <source>
        <strain evidence="2">MED-G166</strain>
    </source>
</reference>
<dbReference type="EMBL" id="SHBL01000010">
    <property type="protein sequence ID" value="RZO24270.1"/>
    <property type="molecule type" value="Genomic_DNA"/>
</dbReference>
<keyword evidence="1" id="KW-0812">Transmembrane</keyword>
<comment type="caution">
    <text evidence="2">The sequence shown here is derived from an EMBL/GenBank/DDBJ whole genome shotgun (WGS) entry which is preliminary data.</text>
</comment>
<dbReference type="AlphaFoldDB" id="A0A520MSS4"/>
<keyword evidence="1" id="KW-0472">Membrane</keyword>
<keyword evidence="1" id="KW-1133">Transmembrane helix</keyword>
<sequence length="139" mass="15788">MIYKLSDREKILLKYVGGLLIIISFISLTNYVTNNIKNSKNELFVQLDTFNESKQLLAQIKALKNEADISLSRDEFLLLITDQGLNYEINDNNILIPGLDNSDALKLLNIMEDKNIDLNSFNLTMKDDGLVSMSVDIDE</sequence>
<organism evidence="2 3">
    <name type="scientific">SAR86 cluster bacterium</name>
    <dbReference type="NCBI Taxonomy" id="2030880"/>
    <lineage>
        <taxon>Bacteria</taxon>
        <taxon>Pseudomonadati</taxon>
        <taxon>Pseudomonadota</taxon>
        <taxon>Gammaproteobacteria</taxon>
        <taxon>SAR86 cluster</taxon>
    </lineage>
</organism>
<proteinExistence type="predicted"/>
<evidence type="ECO:0000313" key="2">
    <source>
        <dbReference type="EMBL" id="RZO24270.1"/>
    </source>
</evidence>